<dbReference type="Proteomes" id="UP000257109">
    <property type="component" value="Unassembled WGS sequence"/>
</dbReference>
<dbReference type="AlphaFoldDB" id="A0A371GQG8"/>
<organism evidence="2 3">
    <name type="scientific">Mucuna pruriens</name>
    <name type="common">Velvet bean</name>
    <name type="synonym">Dolichos pruriens</name>
    <dbReference type="NCBI Taxonomy" id="157652"/>
    <lineage>
        <taxon>Eukaryota</taxon>
        <taxon>Viridiplantae</taxon>
        <taxon>Streptophyta</taxon>
        <taxon>Embryophyta</taxon>
        <taxon>Tracheophyta</taxon>
        <taxon>Spermatophyta</taxon>
        <taxon>Magnoliopsida</taxon>
        <taxon>eudicotyledons</taxon>
        <taxon>Gunneridae</taxon>
        <taxon>Pentapetalae</taxon>
        <taxon>rosids</taxon>
        <taxon>fabids</taxon>
        <taxon>Fabales</taxon>
        <taxon>Fabaceae</taxon>
        <taxon>Papilionoideae</taxon>
        <taxon>50 kb inversion clade</taxon>
        <taxon>NPAAA clade</taxon>
        <taxon>indigoferoid/millettioid clade</taxon>
        <taxon>Phaseoleae</taxon>
        <taxon>Mucuna</taxon>
    </lineage>
</organism>
<accession>A0A371GQG8</accession>
<feature type="non-terminal residue" evidence="2">
    <location>
        <position position="1"/>
    </location>
</feature>
<dbReference type="PANTHER" id="PTHR33067">
    <property type="entry name" value="RNA-DIRECTED DNA POLYMERASE-RELATED"/>
    <property type="match status" value="1"/>
</dbReference>
<keyword evidence="3" id="KW-1185">Reference proteome</keyword>
<reference evidence="2" key="1">
    <citation type="submission" date="2018-05" db="EMBL/GenBank/DDBJ databases">
        <title>Draft genome of Mucuna pruriens seed.</title>
        <authorList>
            <person name="Nnadi N.E."/>
            <person name="Vos R."/>
            <person name="Hasami M.H."/>
            <person name="Devisetty U.K."/>
            <person name="Aguiy J.C."/>
        </authorList>
    </citation>
    <scope>NUCLEOTIDE SEQUENCE [LARGE SCALE GENOMIC DNA]</scope>
    <source>
        <strain evidence="2">JCA_2017</strain>
    </source>
</reference>
<proteinExistence type="predicted"/>
<protein>
    <submittedName>
        <fullName evidence="2">Uncharacterized protein</fullName>
    </submittedName>
</protein>
<feature type="region of interest" description="Disordered" evidence="1">
    <location>
        <begin position="31"/>
        <end position="55"/>
    </location>
</feature>
<dbReference type="InterPro" id="IPR021109">
    <property type="entry name" value="Peptidase_aspartic_dom_sf"/>
</dbReference>
<dbReference type="Gene3D" id="2.40.70.10">
    <property type="entry name" value="Acid Proteases"/>
    <property type="match status" value="1"/>
</dbReference>
<comment type="caution">
    <text evidence="2">The sequence shown here is derived from an EMBL/GenBank/DDBJ whole genome shotgun (WGS) entry which is preliminary data.</text>
</comment>
<feature type="non-terminal residue" evidence="2">
    <location>
        <position position="250"/>
    </location>
</feature>
<gene>
    <name evidence="2" type="ORF">CR513_25041</name>
</gene>
<evidence type="ECO:0000256" key="1">
    <source>
        <dbReference type="SAM" id="MobiDB-lite"/>
    </source>
</evidence>
<dbReference type="EMBL" id="QJKJ01004785">
    <property type="protein sequence ID" value="RDX92782.1"/>
    <property type="molecule type" value="Genomic_DNA"/>
</dbReference>
<name>A0A371GQG8_MUCPR</name>
<dbReference type="PANTHER" id="PTHR33067:SF31">
    <property type="entry name" value="RNA-DIRECTED DNA POLYMERASE"/>
    <property type="match status" value="1"/>
</dbReference>
<sequence length="250" mass="28784">MGNFINGFRRSQNNLYSSHYNPAWRKHPNFSWGGQLKGQTHNGQRREERRPSLQDTMTQYMTKNNKKLKAMETQISNVPAMSNKKKLKGFEVVNLTEKYYMLIQGVFTIPCTMSKSDFEKALCDLSASINMMFYSILRNLASDKIITHPLGIIEDVLVKLGEFIFLVDFVILDMEEEDEAIGRAVINVEQGKLTLKLGNKEDLDVSDVENLSNHHNTMKPSLETLGNPKPCKDSIKNWSEKHKQRHEFKV</sequence>
<evidence type="ECO:0000313" key="2">
    <source>
        <dbReference type="EMBL" id="RDX92782.1"/>
    </source>
</evidence>
<evidence type="ECO:0000313" key="3">
    <source>
        <dbReference type="Proteomes" id="UP000257109"/>
    </source>
</evidence>